<accession>A0A2J0U515</accession>
<reference evidence="3 4" key="1">
    <citation type="journal article" date="2017" name="Front. Microbiol.">
        <title>Double-Face Meets the Bacterial World: The Opportunistic Pathogen Stenotrophomonas maltophilia.</title>
        <authorList>
            <person name="Lira F."/>
            <person name="Berg G."/>
            <person name="Martinez J.L."/>
        </authorList>
    </citation>
    <scope>NUCLEOTIDE SEQUENCE [LARGE SCALE GENOMIC DNA]</scope>
    <source>
        <strain evidence="3 4">EA1</strain>
    </source>
</reference>
<organism evidence="3 4">
    <name type="scientific">Stenotrophomonas maltophilia</name>
    <name type="common">Pseudomonas maltophilia</name>
    <name type="synonym">Xanthomonas maltophilia</name>
    <dbReference type="NCBI Taxonomy" id="40324"/>
    <lineage>
        <taxon>Bacteria</taxon>
        <taxon>Pseudomonadati</taxon>
        <taxon>Pseudomonadota</taxon>
        <taxon>Gammaproteobacteria</taxon>
        <taxon>Lysobacterales</taxon>
        <taxon>Lysobacteraceae</taxon>
        <taxon>Stenotrophomonas</taxon>
        <taxon>Stenotrophomonas maltophilia group</taxon>
    </lineage>
</organism>
<name>A0A2J0U515_STEMA</name>
<protein>
    <recommendedName>
        <fullName evidence="2">DUF4189 domain-containing protein</fullName>
    </recommendedName>
</protein>
<evidence type="ECO:0000313" key="3">
    <source>
        <dbReference type="EMBL" id="PJL24009.1"/>
    </source>
</evidence>
<sequence>MRFRRYVISLSMLAFLGAAATAAAEGNCPPGYYPIGGQGAQGCAPIPSGAPSSTSSGGISELPANSPTGRWIKTWGAIAESRSTQDAGASTGLRSQLAAEQEALRKCSSTGAADCSVSLAYRNQCVAWVIPSGKTGRGMSALGRGATPEMALIMAHSKCKNDVGGKCAVLYENCTKPIFEEF</sequence>
<gene>
    <name evidence="3" type="ORF">B9Y64_20805</name>
</gene>
<comment type="caution">
    <text evidence="3">The sequence shown here is derived from an EMBL/GenBank/DDBJ whole genome shotgun (WGS) entry which is preliminary data.</text>
</comment>
<proteinExistence type="predicted"/>
<feature type="domain" description="DUF4189" evidence="2">
    <location>
        <begin position="75"/>
        <end position="174"/>
    </location>
</feature>
<dbReference type="Pfam" id="PF13827">
    <property type="entry name" value="DUF4189"/>
    <property type="match status" value="1"/>
</dbReference>
<evidence type="ECO:0000259" key="2">
    <source>
        <dbReference type="Pfam" id="PF13827"/>
    </source>
</evidence>
<keyword evidence="1" id="KW-0732">Signal</keyword>
<evidence type="ECO:0000313" key="4">
    <source>
        <dbReference type="Proteomes" id="UP000230167"/>
    </source>
</evidence>
<dbReference type="InterPro" id="IPR025240">
    <property type="entry name" value="DUF4189"/>
</dbReference>
<dbReference type="EMBL" id="NEQV01000009">
    <property type="protein sequence ID" value="PJL24009.1"/>
    <property type="molecule type" value="Genomic_DNA"/>
</dbReference>
<feature type="chain" id="PRO_5014430488" description="DUF4189 domain-containing protein" evidence="1">
    <location>
        <begin position="25"/>
        <end position="182"/>
    </location>
</feature>
<dbReference type="Proteomes" id="UP000230167">
    <property type="component" value="Unassembled WGS sequence"/>
</dbReference>
<feature type="signal peptide" evidence="1">
    <location>
        <begin position="1"/>
        <end position="24"/>
    </location>
</feature>
<dbReference type="AlphaFoldDB" id="A0A2J0U515"/>
<evidence type="ECO:0000256" key="1">
    <source>
        <dbReference type="SAM" id="SignalP"/>
    </source>
</evidence>
<dbReference type="RefSeq" id="WP_329913206.1">
    <property type="nucleotide sequence ID" value="NZ_CBCPIZ010000085.1"/>
</dbReference>